<dbReference type="Pfam" id="PF13480">
    <property type="entry name" value="Acetyltransf_6"/>
    <property type="match status" value="1"/>
</dbReference>
<evidence type="ECO:0000259" key="1">
    <source>
        <dbReference type="PROSITE" id="PS51186"/>
    </source>
</evidence>
<proteinExistence type="predicted"/>
<protein>
    <recommendedName>
        <fullName evidence="1">N-acetyltransferase domain-containing protein</fullName>
    </recommendedName>
</protein>
<dbReference type="Gene3D" id="3.40.630.30">
    <property type="match status" value="1"/>
</dbReference>
<dbReference type="PROSITE" id="PS51186">
    <property type="entry name" value="GNAT"/>
    <property type="match status" value="1"/>
</dbReference>
<dbReference type="KEGG" id="osu:NT6N_21320"/>
<dbReference type="InterPro" id="IPR016181">
    <property type="entry name" value="Acyl_CoA_acyltransferase"/>
</dbReference>
<accession>A0AAT9FMA1</accession>
<dbReference type="SUPFAM" id="SSF55729">
    <property type="entry name" value="Acyl-CoA N-acyltransferases (Nat)"/>
    <property type="match status" value="1"/>
</dbReference>
<dbReference type="InterPro" id="IPR000182">
    <property type="entry name" value="GNAT_dom"/>
</dbReference>
<organism evidence="2">
    <name type="scientific">Oceaniferula spumae</name>
    <dbReference type="NCBI Taxonomy" id="2979115"/>
    <lineage>
        <taxon>Bacteria</taxon>
        <taxon>Pseudomonadati</taxon>
        <taxon>Verrucomicrobiota</taxon>
        <taxon>Verrucomicrobiia</taxon>
        <taxon>Verrucomicrobiales</taxon>
        <taxon>Verrucomicrobiaceae</taxon>
        <taxon>Oceaniferula</taxon>
    </lineage>
</organism>
<sequence>MPTISAAPAPTKPKSGPVSVRLIDSWEKANETLRPHWDALVMSSSYPNFFQTWDYLDTWIKHSGGEFTPHILVAEQADQVVALAPMAVGPVGSGGKKWMRQLTFLGCGGAGLSEYLDFLIPAGQEAEILPLLLQELKQTAKGSWDVMRLPMMHDQSASLKILDDHTPQSFTAKLEKTEENASPFVSIPSSWDDYMAGRSAQFRRSVRRKWNKLHKNHGVKLIEAGKDMPVAEAIEEIIRLHEARWGDDSQAFSDDRFAEIHRDLAPRLAKSDRLSMLLLEVDGEIVAGRYDFVFNGILWNYQGGWLPEHRNLSLGVIMLAYSLQWAIDRGLKEYDYLAGEHDYKSSWADDERILTSYEMINPSSVRGTVFNRVRGIKRRLVPAS</sequence>
<feature type="domain" description="N-acetyltransferase" evidence="1">
    <location>
        <begin position="223"/>
        <end position="384"/>
    </location>
</feature>
<evidence type="ECO:0000313" key="2">
    <source>
        <dbReference type="EMBL" id="BDS07092.1"/>
    </source>
</evidence>
<dbReference type="InterPro" id="IPR038740">
    <property type="entry name" value="BioF2-like_GNAT_dom"/>
</dbReference>
<dbReference type="GO" id="GO:0016747">
    <property type="term" value="F:acyltransferase activity, transferring groups other than amino-acyl groups"/>
    <property type="evidence" value="ECO:0007669"/>
    <property type="project" value="InterPro"/>
</dbReference>
<name>A0AAT9FMA1_9BACT</name>
<dbReference type="EMBL" id="AP026866">
    <property type="protein sequence ID" value="BDS07092.1"/>
    <property type="molecule type" value="Genomic_DNA"/>
</dbReference>
<reference evidence="2" key="1">
    <citation type="submission" date="2024-07" db="EMBL/GenBank/DDBJ databases">
        <title>Complete genome sequence of Verrucomicrobiaceae bacterium NT6N.</title>
        <authorList>
            <person name="Huang C."/>
            <person name="Takami H."/>
            <person name="Hamasaki K."/>
        </authorList>
    </citation>
    <scope>NUCLEOTIDE SEQUENCE</scope>
    <source>
        <strain evidence="2">NT6N</strain>
    </source>
</reference>
<dbReference type="AlphaFoldDB" id="A0AAT9FMA1"/>
<gene>
    <name evidence="2" type="ORF">NT6N_21320</name>
</gene>